<keyword evidence="10" id="KW-0812">Transmembrane</keyword>
<evidence type="ECO:0000256" key="4">
    <source>
        <dbReference type="ARBA" id="ARBA00022679"/>
    </source>
</evidence>
<feature type="compositionally biased region" description="Pro residues" evidence="9">
    <location>
        <begin position="144"/>
        <end position="158"/>
    </location>
</feature>
<evidence type="ECO:0000256" key="9">
    <source>
        <dbReference type="SAM" id="MobiDB-lite"/>
    </source>
</evidence>
<evidence type="ECO:0000256" key="7">
    <source>
        <dbReference type="ARBA" id="ARBA00034000"/>
    </source>
</evidence>
<keyword evidence="5" id="KW-0378">Hydrolase</keyword>
<evidence type="ECO:0000256" key="1">
    <source>
        <dbReference type="ARBA" id="ARBA00022645"/>
    </source>
</evidence>
<dbReference type="EMBL" id="BAABJP010000036">
    <property type="protein sequence ID" value="GAA5166733.1"/>
    <property type="molecule type" value="Genomic_DNA"/>
</dbReference>
<feature type="compositionally biased region" description="Basic and acidic residues" evidence="9">
    <location>
        <begin position="301"/>
        <end position="311"/>
    </location>
</feature>
<feature type="region of interest" description="Disordered" evidence="9">
    <location>
        <begin position="978"/>
        <end position="1050"/>
    </location>
</feature>
<feature type="domain" description="Glycosyl transferase family 51" evidence="12">
    <location>
        <begin position="420"/>
        <end position="591"/>
    </location>
</feature>
<feature type="compositionally biased region" description="Polar residues" evidence="9">
    <location>
        <begin position="41"/>
        <end position="53"/>
    </location>
</feature>
<evidence type="ECO:0000313" key="13">
    <source>
        <dbReference type="EMBL" id="GAA5166733.1"/>
    </source>
</evidence>
<comment type="catalytic activity">
    <reaction evidence="7">
        <text>Preferential cleavage: (Ac)2-L-Lys-D-Ala-|-D-Ala. Also transpeptidation of peptidyl-alanyl moieties that are N-acyl substituents of D-alanine.</text>
        <dbReference type="EC" id="3.4.16.4"/>
    </reaction>
</comment>
<organism evidence="13 14">
    <name type="scientific">Pseudonocardia eucalypti</name>
    <dbReference type="NCBI Taxonomy" id="648755"/>
    <lineage>
        <taxon>Bacteria</taxon>
        <taxon>Bacillati</taxon>
        <taxon>Actinomycetota</taxon>
        <taxon>Actinomycetes</taxon>
        <taxon>Pseudonocardiales</taxon>
        <taxon>Pseudonocardiaceae</taxon>
        <taxon>Pseudonocardia</taxon>
    </lineage>
</organism>
<feature type="compositionally biased region" description="Basic and acidic residues" evidence="9">
    <location>
        <begin position="1014"/>
        <end position="1024"/>
    </location>
</feature>
<keyword evidence="10" id="KW-0472">Membrane</keyword>
<dbReference type="PANTHER" id="PTHR32282">
    <property type="entry name" value="BINDING PROTEIN TRANSPEPTIDASE, PUTATIVE-RELATED"/>
    <property type="match status" value="1"/>
</dbReference>
<dbReference type="InterPro" id="IPR036950">
    <property type="entry name" value="PBP_transglycosylase"/>
</dbReference>
<dbReference type="Pfam" id="PF00912">
    <property type="entry name" value="Transgly"/>
    <property type="match status" value="1"/>
</dbReference>
<reference evidence="14" key="1">
    <citation type="journal article" date="2019" name="Int. J. Syst. Evol. Microbiol.">
        <title>The Global Catalogue of Microorganisms (GCM) 10K type strain sequencing project: providing services to taxonomists for standard genome sequencing and annotation.</title>
        <authorList>
            <consortium name="The Broad Institute Genomics Platform"/>
            <consortium name="The Broad Institute Genome Sequencing Center for Infectious Disease"/>
            <person name="Wu L."/>
            <person name="Ma J."/>
        </authorList>
    </citation>
    <scope>NUCLEOTIDE SEQUENCE [LARGE SCALE GENOMIC DNA]</scope>
    <source>
        <strain evidence="14">JCM 18303</strain>
    </source>
</reference>
<feature type="region of interest" description="Disordered" evidence="9">
    <location>
        <begin position="1"/>
        <end position="332"/>
    </location>
</feature>
<evidence type="ECO:0000256" key="10">
    <source>
        <dbReference type="SAM" id="Phobius"/>
    </source>
</evidence>
<dbReference type="InterPro" id="IPR001264">
    <property type="entry name" value="Glyco_trans_51"/>
</dbReference>
<feature type="domain" description="Penicillin-binding protein transpeptidase" evidence="11">
    <location>
        <begin position="684"/>
        <end position="920"/>
    </location>
</feature>
<feature type="compositionally biased region" description="Pro residues" evidence="9">
    <location>
        <begin position="72"/>
        <end position="104"/>
    </location>
</feature>
<feature type="compositionally biased region" description="Basic and acidic residues" evidence="9">
    <location>
        <begin position="1031"/>
        <end position="1050"/>
    </location>
</feature>
<dbReference type="SUPFAM" id="SSF53955">
    <property type="entry name" value="Lysozyme-like"/>
    <property type="match status" value="1"/>
</dbReference>
<dbReference type="InterPro" id="IPR050396">
    <property type="entry name" value="Glycosyltr_51/Transpeptidase"/>
</dbReference>
<dbReference type="InterPro" id="IPR012338">
    <property type="entry name" value="Beta-lactam/transpept-like"/>
</dbReference>
<keyword evidence="4" id="KW-0808">Transferase</keyword>
<keyword evidence="10" id="KW-1133">Transmembrane helix</keyword>
<feature type="compositionally biased region" description="Low complexity" evidence="9">
    <location>
        <begin position="990"/>
        <end position="1001"/>
    </location>
</feature>
<evidence type="ECO:0000259" key="12">
    <source>
        <dbReference type="Pfam" id="PF00912"/>
    </source>
</evidence>
<comment type="caution">
    <text evidence="13">The sequence shown here is derived from an EMBL/GenBank/DDBJ whole genome shotgun (WGS) entry which is preliminary data.</text>
</comment>
<dbReference type="InterPro" id="IPR001460">
    <property type="entry name" value="PCN-bd_Tpept"/>
</dbReference>
<evidence type="ECO:0000256" key="2">
    <source>
        <dbReference type="ARBA" id="ARBA00022670"/>
    </source>
</evidence>
<dbReference type="Gene3D" id="1.10.3810.10">
    <property type="entry name" value="Biosynthetic peptidoglycan transglycosylase-like"/>
    <property type="match status" value="1"/>
</dbReference>
<dbReference type="RefSeq" id="WP_345703223.1">
    <property type="nucleotide sequence ID" value="NZ_BAABJP010000036.1"/>
</dbReference>
<evidence type="ECO:0000256" key="5">
    <source>
        <dbReference type="ARBA" id="ARBA00022801"/>
    </source>
</evidence>
<proteinExistence type="predicted"/>
<keyword evidence="1" id="KW-0121">Carboxypeptidase</keyword>
<feature type="transmembrane region" description="Helical" evidence="10">
    <location>
        <begin position="372"/>
        <end position="396"/>
    </location>
</feature>
<name>A0ABP9QSS2_9PSEU</name>
<evidence type="ECO:0000256" key="3">
    <source>
        <dbReference type="ARBA" id="ARBA00022676"/>
    </source>
</evidence>
<gene>
    <name evidence="13" type="ORF">GCM10023321_58320</name>
</gene>
<accession>A0ABP9QSS2</accession>
<dbReference type="Proteomes" id="UP001428817">
    <property type="component" value="Unassembled WGS sequence"/>
</dbReference>
<dbReference type="PANTHER" id="PTHR32282:SF34">
    <property type="entry name" value="PENICILLIN-BINDING PROTEIN 1A"/>
    <property type="match status" value="1"/>
</dbReference>
<protein>
    <recommendedName>
        <fullName evidence="15">Penicillin-insensitive transglycosylase</fullName>
    </recommendedName>
</protein>
<dbReference type="Pfam" id="PF00905">
    <property type="entry name" value="Transpeptidase"/>
    <property type="match status" value="1"/>
</dbReference>
<evidence type="ECO:0008006" key="15">
    <source>
        <dbReference type="Google" id="ProtNLM"/>
    </source>
</evidence>
<evidence type="ECO:0000256" key="8">
    <source>
        <dbReference type="ARBA" id="ARBA00049902"/>
    </source>
</evidence>
<keyword evidence="14" id="KW-1185">Reference proteome</keyword>
<feature type="compositionally biased region" description="Basic and acidic residues" evidence="9">
    <location>
        <begin position="12"/>
        <end position="21"/>
    </location>
</feature>
<evidence type="ECO:0000259" key="11">
    <source>
        <dbReference type="Pfam" id="PF00905"/>
    </source>
</evidence>
<keyword evidence="2" id="KW-0645">Protease</keyword>
<evidence type="ECO:0000256" key="6">
    <source>
        <dbReference type="ARBA" id="ARBA00023268"/>
    </source>
</evidence>
<dbReference type="Gene3D" id="3.40.710.10">
    <property type="entry name" value="DD-peptidase/beta-lactamase superfamily"/>
    <property type="match status" value="1"/>
</dbReference>
<comment type="catalytic activity">
    <reaction evidence="8">
        <text>[GlcNAc-(1-&gt;4)-Mur2Ac(oyl-L-Ala-gamma-D-Glu-L-Lys-D-Ala-D-Ala)](n)-di-trans,octa-cis-undecaprenyl diphosphate + beta-D-GlcNAc-(1-&gt;4)-Mur2Ac(oyl-L-Ala-gamma-D-Glu-L-Lys-D-Ala-D-Ala)-di-trans,octa-cis-undecaprenyl diphosphate = [GlcNAc-(1-&gt;4)-Mur2Ac(oyl-L-Ala-gamma-D-Glu-L-Lys-D-Ala-D-Ala)](n+1)-di-trans,octa-cis-undecaprenyl diphosphate + di-trans,octa-cis-undecaprenyl diphosphate + H(+)</text>
        <dbReference type="Rhea" id="RHEA:23708"/>
        <dbReference type="Rhea" id="RHEA-COMP:9602"/>
        <dbReference type="Rhea" id="RHEA-COMP:9603"/>
        <dbReference type="ChEBI" id="CHEBI:15378"/>
        <dbReference type="ChEBI" id="CHEBI:58405"/>
        <dbReference type="ChEBI" id="CHEBI:60033"/>
        <dbReference type="ChEBI" id="CHEBI:78435"/>
        <dbReference type="EC" id="2.4.99.28"/>
    </reaction>
</comment>
<dbReference type="SUPFAM" id="SSF56601">
    <property type="entry name" value="beta-lactamase/transpeptidase-like"/>
    <property type="match status" value="1"/>
</dbReference>
<sequence>MTGPRTGPPGPERPDRRHAPDNPDTPSDGERTPKSGRRISPLSSSQPMDTVNTHPRLPAVDPPTHRTGHNPPARPVGGTPPPPGFGRRPAPPNGRPDAPPPSGPLPIQKTGAARSIRPPEATGARRPIGAPPPGGAGQPGQVGAPPPGGARPAGPPPNGTRQPGRMPEATAAGQPVRSPEATSGTRQPGRGPEVTNATHQPAHAPEGTSGVRPPGRAPEGTTGVRQPAHAPEGTSGVRPPTRAPERTTGVRPEPPRGPGQPARTPEASGTVRVPAQAAGERPVPENPLDTPANATAARLIAEGRARMAGRDEETDSAAKRRRDRRDRPRFDPASLASLPEVFQERFEGYRHRRRAKLAGYSPTQLRWHRIRLFGGGALGIFVVLPILMFFFGYLFFSIPTPDDAVNKQIATISYSDGTDMARIVPAEGNRIKVTIDQIPPHVRYAVLSAEDRSFFSNPGFDPIGLARAAWKQLTGGAGGGSTITQQFVKKTLVGDEHSLWRKYKEMIIAVKISQQSSKEEILASYLNAIYYGRGAYGIQSASQAYFGKNVWELNVAQAAVLASVIQSPSRWDPAINPQRAQERWNFVLNGMVAQGWLTAEQRAQARFPMTQAQRKVSGGIPGDSRGVILSAIKDELERRGISEQQFSQDGLHITTTIDPEAQQHAVDAVKEGLSGQPENLRTALVSIDPKTGGVLAYYGGDNGVGLDYARVSKQPGSTFKPFVLLAALQQPEPIGLGTQFKGEALPWLRNSDGASCTLCDLKQAMTISNNVIFHELAGRVGPQRVADAARAAGITSPLNNADAGIALGNKEVTTVELASAYATLAAQGVYRPPHLVSKVTTSDDRVIYEAVHQDQQRFDGKVARNVVEAMLGVPTYDKLGLGGGRAVAAKTGTVQSRVEGQNNDAWIGGFTPGVATVVWIGTDQNTPIKTAKGNPITGATMPGSIWKSFMTDAVKSTSAESFGQFKAIGTPPAVTGPYDGYAAQSPQAAPPTLSTLPSSAPVPFEEGTSPDAAPPEREEAPRDCEGDDCDNERRSRDRAQPEEEGTGESR</sequence>
<keyword evidence="3" id="KW-0328">Glycosyltransferase</keyword>
<feature type="compositionally biased region" description="Pro residues" evidence="9">
    <location>
        <begin position="1"/>
        <end position="11"/>
    </location>
</feature>
<dbReference type="InterPro" id="IPR023346">
    <property type="entry name" value="Lysozyme-like_dom_sf"/>
</dbReference>
<keyword evidence="6" id="KW-0511">Multifunctional enzyme</keyword>
<evidence type="ECO:0000313" key="14">
    <source>
        <dbReference type="Proteomes" id="UP001428817"/>
    </source>
</evidence>